<accession>A0A1F7WD72</accession>
<organism evidence="1 2">
    <name type="scientific">Candidatus Wallbacteria bacterium GWC2_49_35</name>
    <dbReference type="NCBI Taxonomy" id="1817813"/>
    <lineage>
        <taxon>Bacteria</taxon>
        <taxon>Candidatus Walliibacteriota</taxon>
    </lineage>
</organism>
<dbReference type="EMBL" id="MGFH01000251">
    <property type="protein sequence ID" value="OGM00774.1"/>
    <property type="molecule type" value="Genomic_DNA"/>
</dbReference>
<evidence type="ECO:0000313" key="1">
    <source>
        <dbReference type="EMBL" id="OGM00774.1"/>
    </source>
</evidence>
<dbReference type="Proteomes" id="UP000178735">
    <property type="component" value="Unassembled WGS sequence"/>
</dbReference>
<protein>
    <recommendedName>
        <fullName evidence="3">ATP-dependent helicase C-terminal domain-containing protein</fullName>
    </recommendedName>
</protein>
<evidence type="ECO:0008006" key="3">
    <source>
        <dbReference type="Google" id="ProtNLM"/>
    </source>
</evidence>
<comment type="caution">
    <text evidence="1">The sequence shown here is derived from an EMBL/GenBank/DDBJ whole genome shotgun (WGS) entry which is preliminary data.</text>
</comment>
<evidence type="ECO:0000313" key="2">
    <source>
        <dbReference type="Proteomes" id="UP000178735"/>
    </source>
</evidence>
<name>A0A1F7WD72_9BACT</name>
<proteinExistence type="predicted"/>
<sequence>MLPKTLLKIKQTIGRIGEKNGKGLLVIADSKLINARYLGDVLNALPLYNTYYTFEEYWRDNN</sequence>
<gene>
    <name evidence="1" type="ORF">A2008_07920</name>
</gene>
<dbReference type="AlphaFoldDB" id="A0A1F7WD72"/>
<reference evidence="1 2" key="1">
    <citation type="journal article" date="2016" name="Nat. Commun.">
        <title>Thousands of microbial genomes shed light on interconnected biogeochemical processes in an aquifer system.</title>
        <authorList>
            <person name="Anantharaman K."/>
            <person name="Brown C.T."/>
            <person name="Hug L.A."/>
            <person name="Sharon I."/>
            <person name="Castelle C.J."/>
            <person name="Probst A.J."/>
            <person name="Thomas B.C."/>
            <person name="Singh A."/>
            <person name="Wilkins M.J."/>
            <person name="Karaoz U."/>
            <person name="Brodie E.L."/>
            <person name="Williams K.H."/>
            <person name="Hubbard S.S."/>
            <person name="Banfield J.F."/>
        </authorList>
    </citation>
    <scope>NUCLEOTIDE SEQUENCE [LARGE SCALE GENOMIC DNA]</scope>
</reference>
<dbReference type="STRING" id="1817813.A2008_07920"/>